<protein>
    <submittedName>
        <fullName evidence="1">Type II toxin-antitoxin system RelE/ParE family toxin</fullName>
    </submittedName>
</protein>
<accession>A0A9D7QH69</accession>
<evidence type="ECO:0000313" key="1">
    <source>
        <dbReference type="EMBL" id="MBK8889941.1"/>
    </source>
</evidence>
<evidence type="ECO:0000313" key="2">
    <source>
        <dbReference type="Proteomes" id="UP000808146"/>
    </source>
</evidence>
<dbReference type="AlphaFoldDB" id="A0A9D7QH69"/>
<sequence>MKPVEFCGDSIDALRAFPEGAKREAGYQIDKVQHGEEPDDWKPMTTIGGGVKEIRIRDEAGAFRLIYLAKLVDAVYVLHCFQKKTQQTSERDIRLARKRFKELTEAQK</sequence>
<dbReference type="InterPro" id="IPR009241">
    <property type="entry name" value="HigB-like"/>
</dbReference>
<proteinExistence type="predicted"/>
<dbReference type="Proteomes" id="UP000808146">
    <property type="component" value="Unassembled WGS sequence"/>
</dbReference>
<dbReference type="EMBL" id="JADKBR010000003">
    <property type="protein sequence ID" value="MBK8889941.1"/>
    <property type="molecule type" value="Genomic_DNA"/>
</dbReference>
<dbReference type="Pfam" id="PF05973">
    <property type="entry name" value="Gp49"/>
    <property type="match status" value="1"/>
</dbReference>
<comment type="caution">
    <text evidence="1">The sequence shown here is derived from an EMBL/GenBank/DDBJ whole genome shotgun (WGS) entry which is preliminary data.</text>
</comment>
<name>A0A9D7QH69_9RHOO</name>
<gene>
    <name evidence="1" type="ORF">IPN75_05860</name>
</gene>
<organism evidence="1 2">
    <name type="scientific">Candidatus Dechloromonas phosphorivorans</name>
    <dbReference type="NCBI Taxonomy" id="2899244"/>
    <lineage>
        <taxon>Bacteria</taxon>
        <taxon>Pseudomonadati</taxon>
        <taxon>Pseudomonadota</taxon>
        <taxon>Betaproteobacteria</taxon>
        <taxon>Rhodocyclales</taxon>
        <taxon>Azonexaceae</taxon>
        <taxon>Dechloromonas</taxon>
    </lineage>
</organism>
<reference evidence="1" key="1">
    <citation type="submission" date="2020-10" db="EMBL/GenBank/DDBJ databases">
        <title>Connecting structure to function with the recovery of over 1000 high-quality activated sludge metagenome-assembled genomes encoding full-length rRNA genes using long-read sequencing.</title>
        <authorList>
            <person name="Singleton C.M."/>
            <person name="Petriglieri F."/>
            <person name="Kristensen J.M."/>
            <person name="Kirkegaard R.H."/>
            <person name="Michaelsen T.Y."/>
            <person name="Andersen M.H."/>
            <person name="Karst S.M."/>
            <person name="Dueholm M.S."/>
            <person name="Nielsen P.H."/>
            <person name="Albertsen M."/>
        </authorList>
    </citation>
    <scope>NUCLEOTIDE SEQUENCE</scope>
    <source>
        <strain evidence="1">OdNE_18-Q3-R46-58_BAT3C.305</strain>
    </source>
</reference>